<dbReference type="SUPFAM" id="SSF57603">
    <property type="entry name" value="FnI-like domain"/>
    <property type="match status" value="1"/>
</dbReference>
<name>A0AAV5WCN0_9BILA</name>
<evidence type="ECO:0000256" key="1">
    <source>
        <dbReference type="SAM" id="SignalP"/>
    </source>
</evidence>
<dbReference type="EMBL" id="BTSY01000005">
    <property type="protein sequence ID" value="GMT28108.1"/>
    <property type="molecule type" value="Genomic_DNA"/>
</dbReference>
<protein>
    <recommendedName>
        <fullName evidence="4">VWFC domain-containing protein</fullName>
    </recommendedName>
</protein>
<accession>A0AAV5WCN0</accession>
<dbReference type="AlphaFoldDB" id="A0AAV5WCN0"/>
<gene>
    <name evidence="2" type="ORF">PFISCL1PPCAC_19405</name>
</gene>
<feature type="signal peptide" evidence="1">
    <location>
        <begin position="1"/>
        <end position="24"/>
    </location>
</feature>
<keyword evidence="1" id="KW-0732">Signal</keyword>
<proteinExistence type="predicted"/>
<evidence type="ECO:0008006" key="4">
    <source>
        <dbReference type="Google" id="ProtNLM"/>
    </source>
</evidence>
<organism evidence="2 3">
    <name type="scientific">Pristionchus fissidentatus</name>
    <dbReference type="NCBI Taxonomy" id="1538716"/>
    <lineage>
        <taxon>Eukaryota</taxon>
        <taxon>Metazoa</taxon>
        <taxon>Ecdysozoa</taxon>
        <taxon>Nematoda</taxon>
        <taxon>Chromadorea</taxon>
        <taxon>Rhabditida</taxon>
        <taxon>Rhabditina</taxon>
        <taxon>Diplogasteromorpha</taxon>
        <taxon>Diplogasteroidea</taxon>
        <taxon>Neodiplogasteridae</taxon>
        <taxon>Pristionchus</taxon>
    </lineage>
</organism>
<sequence>RGLTQTCMLRLILLLHNLSQLTRQQLTGEYEPECTGKRVYRVGAECVYCYCEDGIVTSYRVGCPCHRSGPRCKWNKEDSSSSPLFPFSSSSFDCSRHACPVLNCLPDQQLKRGDHCCPICDPEMMPTWPSLSSPSSIHNGCFFRGSNHEIGIEFRVDACTQCVCIRGGLQCRRHVCSFLPSPLSSQCCLSNCRVDNHGKLAIRRNGTRWRSRSALCTCLNGRITCDCTETNESVSCYSQRESINGVGGELIMAPSCHYYLLVRTGLTLILRSSADNLRSLYLILRQDNIRVVIIFSSLNGESTVTVRDPSKVTVVEAAFVRLDPPAFSIHYNAQFILITNNDLFLRWNGRDFNLTSSTLNGTGICLSSPSSGFSRGKICSRNQYSFPISPSWSP</sequence>
<evidence type="ECO:0000313" key="3">
    <source>
        <dbReference type="Proteomes" id="UP001432322"/>
    </source>
</evidence>
<reference evidence="2" key="1">
    <citation type="submission" date="2023-10" db="EMBL/GenBank/DDBJ databases">
        <title>Genome assembly of Pristionchus species.</title>
        <authorList>
            <person name="Yoshida K."/>
            <person name="Sommer R.J."/>
        </authorList>
    </citation>
    <scope>NUCLEOTIDE SEQUENCE</scope>
    <source>
        <strain evidence="2">RS5133</strain>
    </source>
</reference>
<feature type="non-terminal residue" evidence="2">
    <location>
        <position position="1"/>
    </location>
</feature>
<keyword evidence="3" id="KW-1185">Reference proteome</keyword>
<evidence type="ECO:0000313" key="2">
    <source>
        <dbReference type="EMBL" id="GMT28108.1"/>
    </source>
</evidence>
<dbReference type="Proteomes" id="UP001432322">
    <property type="component" value="Unassembled WGS sequence"/>
</dbReference>
<feature type="chain" id="PRO_5043741963" description="VWFC domain-containing protein" evidence="1">
    <location>
        <begin position="25"/>
        <end position="394"/>
    </location>
</feature>
<comment type="caution">
    <text evidence="2">The sequence shown here is derived from an EMBL/GenBank/DDBJ whole genome shotgun (WGS) entry which is preliminary data.</text>
</comment>